<protein>
    <submittedName>
        <fullName evidence="3">Uncharacterized protein LOC107416078</fullName>
    </submittedName>
</protein>
<dbReference type="AlphaFoldDB" id="A0A6P3YXA6"/>
<dbReference type="RefSeq" id="XP_048332469.1">
    <property type="nucleotide sequence ID" value="XM_048476512.2"/>
</dbReference>
<evidence type="ECO:0000313" key="2">
    <source>
        <dbReference type="Proteomes" id="UP001652623"/>
    </source>
</evidence>
<dbReference type="Pfam" id="PF14009">
    <property type="entry name" value="PADRE"/>
    <property type="match status" value="1"/>
</dbReference>
<name>A0A6P3YXA6_ZIZJJ</name>
<evidence type="ECO:0000256" key="1">
    <source>
        <dbReference type="SAM" id="MobiDB-lite"/>
    </source>
</evidence>
<accession>A0A6P3YXA6</accession>
<dbReference type="Proteomes" id="UP001652623">
    <property type="component" value="Chromosome 5"/>
</dbReference>
<reference evidence="3" key="1">
    <citation type="submission" date="2025-08" db="UniProtKB">
        <authorList>
            <consortium name="RefSeq"/>
        </authorList>
    </citation>
    <scope>IDENTIFICATION</scope>
    <source>
        <tissue evidence="3">Seedling</tissue>
    </source>
</reference>
<sequence>MGSCLSSSVKSPAAPTAKVISVNGNLLEYPAPILVSQVLSHAQASSSSSDDFLCNSDGLYYDQPIPALDSEDQLHANYIYFVLPASKLESPLSASDMAALAVKASLALQKVDGHRRKKARISPLLFVNQNQQSLHRDDFRVDNQHPQPQPQDYVYDSDITIGRPTKKKPPPSPSSSSSSFGISRSASVKRFQRFTSRRAKLAVRSFRLRLSTIYEGTVL</sequence>
<gene>
    <name evidence="3" type="primary">LOC107416078</name>
</gene>
<keyword evidence="2" id="KW-1185">Reference proteome</keyword>
<evidence type="ECO:0000313" key="3">
    <source>
        <dbReference type="RefSeq" id="XP_048332469.1"/>
    </source>
</evidence>
<proteinExistence type="predicted"/>
<feature type="region of interest" description="Disordered" evidence="1">
    <location>
        <begin position="140"/>
        <end position="181"/>
    </location>
</feature>
<dbReference type="PANTHER" id="PTHR33052">
    <property type="entry name" value="DUF4228 DOMAIN PROTEIN-RELATED"/>
    <property type="match status" value="1"/>
</dbReference>
<dbReference type="InterPro" id="IPR025322">
    <property type="entry name" value="PADRE_dom"/>
</dbReference>
<dbReference type="GeneID" id="107416078"/>
<organism evidence="2 3">
    <name type="scientific">Ziziphus jujuba</name>
    <name type="common">Chinese jujube</name>
    <name type="synonym">Ziziphus sativa</name>
    <dbReference type="NCBI Taxonomy" id="326968"/>
    <lineage>
        <taxon>Eukaryota</taxon>
        <taxon>Viridiplantae</taxon>
        <taxon>Streptophyta</taxon>
        <taxon>Embryophyta</taxon>
        <taxon>Tracheophyta</taxon>
        <taxon>Spermatophyta</taxon>
        <taxon>Magnoliopsida</taxon>
        <taxon>eudicotyledons</taxon>
        <taxon>Gunneridae</taxon>
        <taxon>Pentapetalae</taxon>
        <taxon>rosids</taxon>
        <taxon>fabids</taxon>
        <taxon>Rosales</taxon>
        <taxon>Rhamnaceae</taxon>
        <taxon>Paliureae</taxon>
        <taxon>Ziziphus</taxon>
    </lineage>
</organism>